<accession>B0C5S2</accession>
<dbReference type="eggNOG" id="ENOG5032ZTS">
    <property type="taxonomic scope" value="Bacteria"/>
</dbReference>
<dbReference type="KEGG" id="amr:AM1_3806"/>
<reference evidence="1 2" key="1">
    <citation type="journal article" date="2008" name="Proc. Natl. Acad. Sci. U.S.A.">
        <title>Niche adaptation and genome expansion in the chlorophyll d-producing cyanobacterium Acaryochloris marina.</title>
        <authorList>
            <person name="Swingley W.D."/>
            <person name="Chen M."/>
            <person name="Cheung P.C."/>
            <person name="Conrad A.L."/>
            <person name="Dejesa L.C."/>
            <person name="Hao J."/>
            <person name="Honchak B.M."/>
            <person name="Karbach L.E."/>
            <person name="Kurdoglu A."/>
            <person name="Lahiri S."/>
            <person name="Mastrian S.D."/>
            <person name="Miyashita H."/>
            <person name="Page L."/>
            <person name="Ramakrishna P."/>
            <person name="Satoh S."/>
            <person name="Sattley W.M."/>
            <person name="Shimada Y."/>
            <person name="Taylor H.L."/>
            <person name="Tomo T."/>
            <person name="Tsuchiya T."/>
            <person name="Wang Z.T."/>
            <person name="Raymond J."/>
            <person name="Mimuro M."/>
            <person name="Blankenship R.E."/>
            <person name="Touchman J.W."/>
        </authorList>
    </citation>
    <scope>NUCLEOTIDE SEQUENCE [LARGE SCALE GENOMIC DNA]</scope>
    <source>
        <strain evidence="2">MBIC 11017</strain>
    </source>
</reference>
<keyword evidence="2" id="KW-1185">Reference proteome</keyword>
<protein>
    <submittedName>
        <fullName evidence="1">Uncharacterized protein</fullName>
    </submittedName>
</protein>
<dbReference type="HOGENOM" id="CLU_137178_0_0_3"/>
<proteinExistence type="predicted"/>
<gene>
    <name evidence="1" type="ordered locus">AM1_3806</name>
</gene>
<sequence>MFLIGIPPSREFYLRDRLTVCDRNPATMTDQSSSHATSYEIVCLEHQGSYLYAEVIQTIETRQRSWVRPLFLQLTTQSSEPAYPAQGLFSFRLQNCADLVWPSQFFRPAMDDEVLPFLLQMHTEKPQDQEDPKVVSERDRKAHQALRQMIQQVWQAFPDAFASE</sequence>
<dbReference type="EMBL" id="CP000828">
    <property type="protein sequence ID" value="ABW28793.1"/>
    <property type="molecule type" value="Genomic_DNA"/>
</dbReference>
<dbReference type="STRING" id="329726.AM1_3806"/>
<evidence type="ECO:0000313" key="2">
    <source>
        <dbReference type="Proteomes" id="UP000000268"/>
    </source>
</evidence>
<organism evidence="1 2">
    <name type="scientific">Acaryochloris marina (strain MBIC 11017)</name>
    <dbReference type="NCBI Taxonomy" id="329726"/>
    <lineage>
        <taxon>Bacteria</taxon>
        <taxon>Bacillati</taxon>
        <taxon>Cyanobacteriota</taxon>
        <taxon>Cyanophyceae</taxon>
        <taxon>Acaryochloridales</taxon>
        <taxon>Acaryochloridaceae</taxon>
        <taxon>Acaryochloris</taxon>
    </lineage>
</organism>
<dbReference type="AlphaFoldDB" id="B0C5S2"/>
<dbReference type="Proteomes" id="UP000000268">
    <property type="component" value="Chromosome"/>
</dbReference>
<evidence type="ECO:0000313" key="1">
    <source>
        <dbReference type="EMBL" id="ABW28793.1"/>
    </source>
</evidence>
<name>B0C5S2_ACAM1</name>